<sequence length="346" mass="38631">MKQMVKTVLALLLLAAFTNSSAQKNNYLKENTMENFKAGRNEVMFKSQALKLAGLLFTPENFDSNQKYPTVVFSGPFNQIKEQMGAVYGEKFANKGYVFLSFDHLGYGDSEGEIRDNENSFIKMESIRDAISYLGTLDFVDKTKIYGLGGCASGGYMPLVAVTDKRMAAIATVSGMMDNKTSYFGMMTKEQLMPIFEMANAARQKAYETGEVEYYDALNMANTDPSNEGYDYYMTARAGRETYPNYSHLAPMFLMENAPLTSATSYAPYLYTPYLGIIGENTVPEEGETPSLLHTGPLTVDFYNAASEPKELYKVPGASHVSLYDIDKDVDKAVDKMVEFFTKYSK</sequence>
<proteinExistence type="predicted"/>
<dbReference type="Pfam" id="PF02129">
    <property type="entry name" value="Peptidase_S15"/>
    <property type="match status" value="1"/>
</dbReference>
<dbReference type="SUPFAM" id="SSF53474">
    <property type="entry name" value="alpha/beta-Hydrolases"/>
    <property type="match status" value="1"/>
</dbReference>
<feature type="signal peptide" evidence="1">
    <location>
        <begin position="1"/>
        <end position="22"/>
    </location>
</feature>
<evidence type="ECO:0000313" key="3">
    <source>
        <dbReference type="EMBL" id="NOU58365.1"/>
    </source>
</evidence>
<comment type="caution">
    <text evidence="3">The sequence shown here is derived from an EMBL/GenBank/DDBJ whole genome shotgun (WGS) entry which is preliminary data.</text>
</comment>
<protein>
    <submittedName>
        <fullName evidence="3">Alpha/beta hydrolase</fullName>
    </submittedName>
</protein>
<dbReference type="Gene3D" id="3.40.50.1820">
    <property type="entry name" value="alpha/beta hydrolase"/>
    <property type="match status" value="1"/>
</dbReference>
<reference evidence="3 4" key="1">
    <citation type="submission" date="2018-12" db="EMBL/GenBank/DDBJ databases">
        <title>Marinifilum JC070 sp. nov., a marine bacterium isolated from Yongle Blue Hole in the South China Sea.</title>
        <authorList>
            <person name="Fu T."/>
        </authorList>
    </citation>
    <scope>NUCLEOTIDE SEQUENCE [LARGE SCALE GENOMIC DNA]</scope>
    <source>
        <strain evidence="3 4">JC070</strain>
    </source>
</reference>
<keyword evidence="4" id="KW-1185">Reference proteome</keyword>
<gene>
    <name evidence="3" type="ORF">ELS83_00950</name>
</gene>
<evidence type="ECO:0000313" key="4">
    <source>
        <dbReference type="Proteomes" id="UP000732105"/>
    </source>
</evidence>
<evidence type="ECO:0000259" key="2">
    <source>
        <dbReference type="Pfam" id="PF02129"/>
    </source>
</evidence>
<name>A0ABX1WQK1_9BACT</name>
<dbReference type="InterPro" id="IPR000383">
    <property type="entry name" value="Xaa-Pro-like_dom"/>
</dbReference>
<dbReference type="GO" id="GO:0016787">
    <property type="term" value="F:hydrolase activity"/>
    <property type="evidence" value="ECO:0007669"/>
    <property type="project" value="UniProtKB-KW"/>
</dbReference>
<feature type="chain" id="PRO_5045579039" evidence="1">
    <location>
        <begin position="23"/>
        <end position="346"/>
    </location>
</feature>
<dbReference type="PANTHER" id="PTHR47751:SF1">
    <property type="entry name" value="SUPERFAMILY HYDROLASE, PUTATIVE (AFU_ORTHOLOGUE AFUA_2G16580)-RELATED"/>
    <property type="match status" value="1"/>
</dbReference>
<evidence type="ECO:0000256" key="1">
    <source>
        <dbReference type="SAM" id="SignalP"/>
    </source>
</evidence>
<dbReference type="InterPro" id="IPR029058">
    <property type="entry name" value="AB_hydrolase_fold"/>
</dbReference>
<dbReference type="PANTHER" id="PTHR47751">
    <property type="entry name" value="SUPERFAMILY HYDROLASE, PUTATIVE (AFU_ORTHOLOGUE AFUA_2G16580)-RELATED"/>
    <property type="match status" value="1"/>
</dbReference>
<keyword evidence="1" id="KW-0732">Signal</keyword>
<accession>A0ABX1WQK1</accession>
<dbReference type="Proteomes" id="UP000732105">
    <property type="component" value="Unassembled WGS sequence"/>
</dbReference>
<keyword evidence="3" id="KW-0378">Hydrolase</keyword>
<feature type="domain" description="Xaa-Pro dipeptidyl-peptidase-like" evidence="2">
    <location>
        <begin position="53"/>
        <end position="195"/>
    </location>
</feature>
<dbReference type="EMBL" id="RZNH01000001">
    <property type="protein sequence ID" value="NOU58365.1"/>
    <property type="molecule type" value="Genomic_DNA"/>
</dbReference>
<dbReference type="InterPro" id="IPR051411">
    <property type="entry name" value="Polyketide_trans_af380"/>
</dbReference>
<dbReference type="RefSeq" id="WP_171593621.1">
    <property type="nucleotide sequence ID" value="NZ_RZNH01000001.1"/>
</dbReference>
<dbReference type="Gene3D" id="1.10.10.800">
    <property type="match status" value="1"/>
</dbReference>
<organism evidence="3 4">
    <name type="scientific">Marinifilum caeruleilacunae</name>
    <dbReference type="NCBI Taxonomy" id="2499076"/>
    <lineage>
        <taxon>Bacteria</taxon>
        <taxon>Pseudomonadati</taxon>
        <taxon>Bacteroidota</taxon>
        <taxon>Bacteroidia</taxon>
        <taxon>Marinilabiliales</taxon>
        <taxon>Marinifilaceae</taxon>
    </lineage>
</organism>